<dbReference type="EMBL" id="BARS01048869">
    <property type="protein sequence ID" value="GAG28437.1"/>
    <property type="molecule type" value="Genomic_DNA"/>
</dbReference>
<dbReference type="Pfam" id="PF17770">
    <property type="entry name" value="RNase_J_C"/>
    <property type="match status" value="1"/>
</dbReference>
<name>X0WYZ7_9ZZZZ</name>
<feature type="domain" description="Ribonuclease J C-terminal" evidence="1">
    <location>
        <begin position="2"/>
        <end position="58"/>
    </location>
</feature>
<dbReference type="Gene3D" id="3.10.20.580">
    <property type="match status" value="1"/>
</dbReference>
<feature type="non-terminal residue" evidence="2">
    <location>
        <position position="1"/>
    </location>
</feature>
<sequence>KKLVEEIRNKVKKLVVNGDPHLPIDKDYLKNKIRNEIGQFVFKKIERRPMVLPVVIEV</sequence>
<evidence type="ECO:0000313" key="2">
    <source>
        <dbReference type="EMBL" id="GAG28437.1"/>
    </source>
</evidence>
<reference evidence="2" key="1">
    <citation type="journal article" date="2014" name="Front. Microbiol.">
        <title>High frequency of phylogenetically diverse reductive dehalogenase-homologous genes in deep subseafloor sedimentary metagenomes.</title>
        <authorList>
            <person name="Kawai M."/>
            <person name="Futagami T."/>
            <person name="Toyoda A."/>
            <person name="Takaki Y."/>
            <person name="Nishi S."/>
            <person name="Hori S."/>
            <person name="Arai W."/>
            <person name="Tsubouchi T."/>
            <person name="Morono Y."/>
            <person name="Uchiyama I."/>
            <person name="Ito T."/>
            <person name="Fujiyama A."/>
            <person name="Inagaki F."/>
            <person name="Takami H."/>
        </authorList>
    </citation>
    <scope>NUCLEOTIDE SEQUENCE</scope>
    <source>
        <strain evidence="2">Expedition CK06-06</strain>
    </source>
</reference>
<protein>
    <recommendedName>
        <fullName evidence="1">Ribonuclease J C-terminal domain-containing protein</fullName>
    </recommendedName>
</protein>
<evidence type="ECO:0000259" key="1">
    <source>
        <dbReference type="Pfam" id="PF17770"/>
    </source>
</evidence>
<dbReference type="InterPro" id="IPR041636">
    <property type="entry name" value="RNase_J_C"/>
</dbReference>
<organism evidence="2">
    <name type="scientific">marine sediment metagenome</name>
    <dbReference type="NCBI Taxonomy" id="412755"/>
    <lineage>
        <taxon>unclassified sequences</taxon>
        <taxon>metagenomes</taxon>
        <taxon>ecological metagenomes</taxon>
    </lineage>
</organism>
<proteinExistence type="predicted"/>
<comment type="caution">
    <text evidence="2">The sequence shown here is derived from an EMBL/GenBank/DDBJ whole genome shotgun (WGS) entry which is preliminary data.</text>
</comment>
<dbReference type="AlphaFoldDB" id="X0WYZ7"/>
<gene>
    <name evidence="2" type="ORF">S01H1_73160</name>
</gene>
<accession>X0WYZ7</accession>